<keyword evidence="3" id="KW-1185">Reference proteome</keyword>
<dbReference type="AlphaFoldDB" id="A0A4V0YZ67"/>
<dbReference type="OrthoDB" id="160445at2"/>
<evidence type="ECO:0000259" key="1">
    <source>
        <dbReference type="Pfam" id="PF09623"/>
    </source>
</evidence>
<reference evidence="2 3" key="1">
    <citation type="submission" date="2019-01" db="EMBL/GenBank/DDBJ databases">
        <title>Ktedonosporobacter rubrisoli SCAWS-G2.</title>
        <authorList>
            <person name="Huang Y."/>
            <person name="Yan B."/>
        </authorList>
    </citation>
    <scope>NUCLEOTIDE SEQUENCE [LARGE SCALE GENOMIC DNA]</scope>
    <source>
        <strain evidence="2 3">SCAWS-G2</strain>
    </source>
</reference>
<feature type="domain" description="CRISPR system ring nuclease SSO2081-like" evidence="1">
    <location>
        <begin position="432"/>
        <end position="515"/>
    </location>
</feature>
<organism evidence="2 3">
    <name type="scientific">Ktedonosporobacter rubrisoli</name>
    <dbReference type="NCBI Taxonomy" id="2509675"/>
    <lineage>
        <taxon>Bacteria</taxon>
        <taxon>Bacillati</taxon>
        <taxon>Chloroflexota</taxon>
        <taxon>Ktedonobacteria</taxon>
        <taxon>Ktedonobacterales</taxon>
        <taxon>Ktedonosporobacteraceae</taxon>
        <taxon>Ktedonosporobacter</taxon>
    </lineage>
</organism>
<evidence type="ECO:0000313" key="3">
    <source>
        <dbReference type="Proteomes" id="UP000290365"/>
    </source>
</evidence>
<sequence>MPRNILIASLGDSPVVVTSMYDRLTKIEGLTFDEVVVLYPQGTQDACELVCEAFSELIKEAKLTTRKLCFEDADSWEHTLIFLQALYQLLADYQCANDKVCLSLAGGRKSMAALMAWIVPFFSCIEKLYHILDPDEESFYPMDTFDKMSSERPMEHLRLSCAKLKELTLVGIPFERGLQLDMEERSFLKSALPPKLVHKEYDLIEEDMVRQAIQRGKILSVWVTERVKEQFESYCKASDWKLAKQVRYTFECMRYLSRFQDSASEEVIAYKSKDYKPGKLPIYYFEDDEKMSVFPVFYTLNKDFRVASEDQVDKVVICDLVEAENRDTKPSLKEVVSAPEFSIHPSVKLDKLAYVPHEDPAASILIVPLGEAPMVATQLYTLLKEREKRVIREVVLLYPGQAAVIANGAEIIKKALQEEDCTPCHCLGIPGLRDITSKADCKLYQEWLERVIKAMRGRFPDYKIDLALSGGRKGMTAMTIFAARKMGLQYVYHTVIADKELSEKVEMETAGKRMKGQIPISERSMKERRDRLFLRKYRDDYSQFKLFRVPVTFRPSRQEQDC</sequence>
<name>A0A4V0YZ67_KTERU</name>
<proteinExistence type="predicted"/>
<accession>A0A4V0YZ67</accession>
<feature type="domain" description="CRISPR system ring nuclease SSO2081-like" evidence="1">
    <location>
        <begin position="13"/>
        <end position="174"/>
    </location>
</feature>
<dbReference type="Pfam" id="PF09623">
    <property type="entry name" value="Cas_NE0113"/>
    <property type="match status" value="2"/>
</dbReference>
<protein>
    <recommendedName>
        <fullName evidence="1">CRISPR system ring nuclease SSO2081-like domain-containing protein</fullName>
    </recommendedName>
</protein>
<dbReference type="Proteomes" id="UP000290365">
    <property type="component" value="Chromosome"/>
</dbReference>
<dbReference type="RefSeq" id="WP_129889714.1">
    <property type="nucleotide sequence ID" value="NZ_CP035758.1"/>
</dbReference>
<gene>
    <name evidence="2" type="ORF">EPA93_22800</name>
</gene>
<dbReference type="InterPro" id="IPR019092">
    <property type="entry name" value="SSO2081-like_dom"/>
</dbReference>
<evidence type="ECO:0000313" key="2">
    <source>
        <dbReference type="EMBL" id="QBD78661.1"/>
    </source>
</evidence>
<dbReference type="KEGG" id="kbs:EPA93_22800"/>
<dbReference type="EMBL" id="CP035758">
    <property type="protein sequence ID" value="QBD78661.1"/>
    <property type="molecule type" value="Genomic_DNA"/>
</dbReference>